<reference evidence="3 4" key="1">
    <citation type="journal article" date="2022" name="Front. Cell. Infect. Microbiol.">
        <title>The Genomes of Two Strains of Taenia crassiceps the Animal Model for the Study of Human Cysticercosis.</title>
        <authorList>
            <person name="Bobes R.J."/>
            <person name="Estrada K."/>
            <person name="Rios-Valencia D.G."/>
            <person name="Calderon-Gallegos A."/>
            <person name="de la Torre P."/>
            <person name="Carrero J.C."/>
            <person name="Sanchez-Flores A."/>
            <person name="Laclette J.P."/>
        </authorList>
    </citation>
    <scope>NUCLEOTIDE SEQUENCE [LARGE SCALE GENOMIC DNA]</scope>
    <source>
        <strain evidence="3">WFUcys</strain>
    </source>
</reference>
<dbReference type="InterPro" id="IPR043785">
    <property type="entry name" value="DUF5727"/>
</dbReference>
<dbReference type="EMBL" id="JAKROA010000007">
    <property type="protein sequence ID" value="KAL5105635.1"/>
    <property type="molecule type" value="Genomic_DNA"/>
</dbReference>
<comment type="caution">
    <text evidence="3">The sequence shown here is derived from an EMBL/GenBank/DDBJ whole genome shotgun (WGS) entry which is preliminary data.</text>
</comment>
<sequence length="248" mass="27036">MLGFSAILLFVAYCAGDSSPEVWGSRVVGKPTGPSSTMHYRHEGEFTALLYTATRVSNLTFSNGNCVVNGTIWGSPCRADKDSINITMTSFPPPAAGKVDLKTSFPLSRFVRGQHVFHIDFAVQGADSGGELNRLKVSLKANGDPLCQWTGVELTHNRSPICANLVREGTSNLRIFHGAFPLRSDVQWENFVWTTNTSRLSVSVDYMQSGVSPEVAECNQFGRARRNALAHTICSGLVAVVVLMHTRI</sequence>
<proteinExistence type="predicted"/>
<feature type="domain" description="DUF5727" evidence="2">
    <location>
        <begin position="89"/>
        <end position="220"/>
    </location>
</feature>
<evidence type="ECO:0000313" key="3">
    <source>
        <dbReference type="EMBL" id="KAL5105635.1"/>
    </source>
</evidence>
<keyword evidence="4" id="KW-1185">Reference proteome</keyword>
<accession>A0ABR4Q7Q3</accession>
<gene>
    <name evidence="3" type="ORF">TcWFU_000826</name>
</gene>
<evidence type="ECO:0000313" key="4">
    <source>
        <dbReference type="Proteomes" id="UP001651158"/>
    </source>
</evidence>
<evidence type="ECO:0000259" key="2">
    <source>
        <dbReference type="Pfam" id="PF18997"/>
    </source>
</evidence>
<evidence type="ECO:0000256" key="1">
    <source>
        <dbReference type="SAM" id="SignalP"/>
    </source>
</evidence>
<organism evidence="3 4">
    <name type="scientific">Taenia crassiceps</name>
    <dbReference type="NCBI Taxonomy" id="6207"/>
    <lineage>
        <taxon>Eukaryota</taxon>
        <taxon>Metazoa</taxon>
        <taxon>Spiralia</taxon>
        <taxon>Lophotrochozoa</taxon>
        <taxon>Platyhelminthes</taxon>
        <taxon>Cestoda</taxon>
        <taxon>Eucestoda</taxon>
        <taxon>Cyclophyllidea</taxon>
        <taxon>Taeniidae</taxon>
        <taxon>Taenia</taxon>
    </lineage>
</organism>
<dbReference type="Pfam" id="PF18997">
    <property type="entry name" value="DUF5727"/>
    <property type="match status" value="1"/>
</dbReference>
<feature type="signal peptide" evidence="1">
    <location>
        <begin position="1"/>
        <end position="16"/>
    </location>
</feature>
<protein>
    <recommendedName>
        <fullName evidence="2">DUF5727 domain-containing protein</fullName>
    </recommendedName>
</protein>
<dbReference type="Proteomes" id="UP001651158">
    <property type="component" value="Unassembled WGS sequence"/>
</dbReference>
<feature type="chain" id="PRO_5045048583" description="DUF5727 domain-containing protein" evidence="1">
    <location>
        <begin position="17"/>
        <end position="248"/>
    </location>
</feature>
<name>A0ABR4Q7Q3_9CEST</name>
<keyword evidence="1" id="KW-0732">Signal</keyword>